<evidence type="ECO:0000313" key="2">
    <source>
        <dbReference type="Proteomes" id="UP001623348"/>
    </source>
</evidence>
<proteinExistence type="predicted"/>
<dbReference type="AlphaFoldDB" id="A0ABC9WZG8"/>
<dbReference type="EMBL" id="BAAFJT010000005">
    <property type="protein sequence ID" value="GAB0190759.1"/>
    <property type="molecule type" value="Genomic_DNA"/>
</dbReference>
<dbReference type="Proteomes" id="UP001623348">
    <property type="component" value="Unassembled WGS sequence"/>
</dbReference>
<sequence length="80" mass="9096">MVPSPHAEEAEACIAEIAQSSVMEEETNRELLTHLKTVITYTPTSLRHYSHQVISKLSWVNTSGERPHACFVSLFWQLVE</sequence>
<keyword evidence="2" id="KW-1185">Reference proteome</keyword>
<name>A0ABC9WZG8_GRUJA</name>
<reference evidence="1 2" key="1">
    <citation type="submission" date="2024-06" db="EMBL/GenBank/DDBJ databases">
        <title>The draft genome of Grus japonensis, version 3.</title>
        <authorList>
            <person name="Nabeshima K."/>
            <person name="Suzuki S."/>
            <person name="Onuma M."/>
        </authorList>
    </citation>
    <scope>NUCLEOTIDE SEQUENCE [LARGE SCALE GENOMIC DNA]</scope>
    <source>
        <strain evidence="1 2">451A</strain>
    </source>
</reference>
<gene>
    <name evidence="1" type="ORF">GRJ2_001541200</name>
</gene>
<organism evidence="1 2">
    <name type="scientific">Grus japonensis</name>
    <name type="common">Japanese crane</name>
    <name type="synonym">Red-crowned crane</name>
    <dbReference type="NCBI Taxonomy" id="30415"/>
    <lineage>
        <taxon>Eukaryota</taxon>
        <taxon>Metazoa</taxon>
        <taxon>Chordata</taxon>
        <taxon>Craniata</taxon>
        <taxon>Vertebrata</taxon>
        <taxon>Euteleostomi</taxon>
        <taxon>Archelosauria</taxon>
        <taxon>Archosauria</taxon>
        <taxon>Dinosauria</taxon>
        <taxon>Saurischia</taxon>
        <taxon>Theropoda</taxon>
        <taxon>Coelurosauria</taxon>
        <taxon>Aves</taxon>
        <taxon>Neognathae</taxon>
        <taxon>Neoaves</taxon>
        <taxon>Gruiformes</taxon>
        <taxon>Gruidae</taxon>
        <taxon>Grus</taxon>
    </lineage>
</organism>
<protein>
    <submittedName>
        <fullName evidence="1">Uncharacterized protein</fullName>
    </submittedName>
</protein>
<accession>A0ABC9WZG8</accession>
<comment type="caution">
    <text evidence="1">The sequence shown here is derived from an EMBL/GenBank/DDBJ whole genome shotgun (WGS) entry which is preliminary data.</text>
</comment>
<evidence type="ECO:0000313" key="1">
    <source>
        <dbReference type="EMBL" id="GAB0190759.1"/>
    </source>
</evidence>